<protein>
    <submittedName>
        <fullName evidence="3">Uncharacterized protein LOC34618106</fullName>
    </submittedName>
</protein>
<feature type="region of interest" description="Disordered" evidence="1">
    <location>
        <begin position="286"/>
        <end position="316"/>
    </location>
</feature>
<gene>
    <name evidence="3" type="primary">LOC34618106</name>
</gene>
<evidence type="ECO:0000256" key="1">
    <source>
        <dbReference type="SAM" id="MobiDB-lite"/>
    </source>
</evidence>
<dbReference type="GeneID" id="34618106"/>
<name>A0A6P6RSC9_9EIME</name>
<dbReference type="Gene3D" id="1.20.5.2050">
    <property type="match status" value="1"/>
</dbReference>
<proteinExistence type="predicted"/>
<dbReference type="AlphaFoldDB" id="A0A6P6RSC9"/>
<accession>A0A6P6RSC9</accession>
<evidence type="ECO:0000313" key="2">
    <source>
        <dbReference type="Proteomes" id="UP000515125"/>
    </source>
</evidence>
<organism evidence="2 3">
    <name type="scientific">Cyclospora cayetanensis</name>
    <dbReference type="NCBI Taxonomy" id="88456"/>
    <lineage>
        <taxon>Eukaryota</taxon>
        <taxon>Sar</taxon>
        <taxon>Alveolata</taxon>
        <taxon>Apicomplexa</taxon>
        <taxon>Conoidasida</taxon>
        <taxon>Coccidia</taxon>
        <taxon>Eucoccidiorida</taxon>
        <taxon>Eimeriorina</taxon>
        <taxon>Eimeriidae</taxon>
        <taxon>Cyclospora</taxon>
    </lineage>
</organism>
<dbReference type="RefSeq" id="XP_026190716.1">
    <property type="nucleotide sequence ID" value="XM_026334931.1"/>
</dbReference>
<evidence type="ECO:0000313" key="3">
    <source>
        <dbReference type="RefSeq" id="XP_026190716.1"/>
    </source>
</evidence>
<feature type="compositionally biased region" description="Low complexity" evidence="1">
    <location>
        <begin position="122"/>
        <end position="138"/>
    </location>
</feature>
<sequence>MISLHQLFRVLSRVSVDPSAPFCPPSLHSPVAGIPRGVGASRVSKEPCSPLKAQQPASDSSLITTCTSSPPAQCASSSAVCGLEESLFDEAECTPFSFSSSTNTTAKPLAIAVSSTRQSSLCSSSSSSTAGSPLTAPSFDASSPGSACTVAWSSLPSERTLRSSERPLPSLALDGVGAPLAIQALPHGHQVPHKELGPQFFDSTASSITLLDAQGGVEEDSRGSAYRATRRQRRKLWPQEAPWDSGTCSRAAAGTSEIAWMQRRAQDRIQTRGGAAIAQQHCPLPEKSTDVLSVSGQDSRSSRRRSVASRGHQQVNSAVATVPQGDSMCVPIIQGGPGTCLVGISEGPSRLPGVCFSPPKDVWRARITVEGKQFEQQFSVKRHGYDGARILAVRWRAEMEHARIVRPLAHP</sequence>
<feature type="region of interest" description="Disordered" evidence="1">
    <location>
        <begin position="122"/>
        <end position="144"/>
    </location>
</feature>
<dbReference type="Proteomes" id="UP000515125">
    <property type="component" value="Unplaced"/>
</dbReference>
<reference evidence="3" key="1">
    <citation type="submission" date="2025-08" db="UniProtKB">
        <authorList>
            <consortium name="RefSeq"/>
        </authorList>
    </citation>
    <scope>IDENTIFICATION</scope>
</reference>
<keyword evidence="2" id="KW-1185">Reference proteome</keyword>
<dbReference type="OrthoDB" id="349057at2759"/>